<protein>
    <submittedName>
        <fullName evidence="3">Uncharacterized protein</fullName>
    </submittedName>
</protein>
<reference evidence="3" key="1">
    <citation type="journal article" date="2014" name="Int. J. Syst. Evol. Microbiol.">
        <title>Complete genome sequence of Corynebacterium casei LMG S-19264T (=DSM 44701T), isolated from a smear-ripened cheese.</title>
        <authorList>
            <consortium name="US DOE Joint Genome Institute (JGI-PGF)"/>
            <person name="Walter F."/>
            <person name="Albersmeier A."/>
            <person name="Kalinowski J."/>
            <person name="Ruckert C."/>
        </authorList>
    </citation>
    <scope>NUCLEOTIDE SEQUENCE</scope>
    <source>
        <strain evidence="3">JCM 4637</strain>
    </source>
</reference>
<dbReference type="PANTHER" id="PTHR42305">
    <property type="entry name" value="MEMBRANE PROTEIN RV1733C-RELATED"/>
    <property type="match status" value="1"/>
</dbReference>
<evidence type="ECO:0000256" key="1">
    <source>
        <dbReference type="SAM" id="MobiDB-lite"/>
    </source>
</evidence>
<gene>
    <name evidence="3" type="ORF">GCM10010334_82530</name>
</gene>
<evidence type="ECO:0000256" key="2">
    <source>
        <dbReference type="SAM" id="Phobius"/>
    </source>
</evidence>
<reference evidence="3" key="2">
    <citation type="submission" date="2020-09" db="EMBL/GenBank/DDBJ databases">
        <authorList>
            <person name="Sun Q."/>
            <person name="Ohkuma M."/>
        </authorList>
    </citation>
    <scope>NUCLEOTIDE SEQUENCE</scope>
    <source>
        <strain evidence="3">JCM 4637</strain>
    </source>
</reference>
<accession>A0A918X909</accession>
<dbReference type="InterPro" id="IPR039708">
    <property type="entry name" value="MT1774/Rv1733c-like"/>
</dbReference>
<evidence type="ECO:0000313" key="3">
    <source>
        <dbReference type="EMBL" id="GHD19107.1"/>
    </source>
</evidence>
<keyword evidence="2" id="KW-1133">Transmembrane helix</keyword>
<feature type="transmembrane region" description="Helical" evidence="2">
    <location>
        <begin position="43"/>
        <end position="66"/>
    </location>
</feature>
<keyword evidence="2" id="KW-0472">Membrane</keyword>
<dbReference type="AlphaFoldDB" id="A0A918X909"/>
<keyword evidence="2" id="KW-0812">Transmembrane</keyword>
<dbReference type="EMBL" id="BMVC01000032">
    <property type="protein sequence ID" value="GHD19107.1"/>
    <property type="molecule type" value="Genomic_DNA"/>
</dbReference>
<dbReference type="Proteomes" id="UP000638353">
    <property type="component" value="Unassembled WGS sequence"/>
</dbReference>
<feature type="region of interest" description="Disordered" evidence="1">
    <location>
        <begin position="1"/>
        <end position="26"/>
    </location>
</feature>
<evidence type="ECO:0000313" key="4">
    <source>
        <dbReference type="Proteomes" id="UP000638353"/>
    </source>
</evidence>
<name>A0A918X909_9ACTN</name>
<dbReference type="PANTHER" id="PTHR42305:SF1">
    <property type="entry name" value="MEMBRANE PROTEIN RV1733C-RELATED"/>
    <property type="match status" value="1"/>
</dbReference>
<sequence length="223" mass="24223">MRAADGPQGPRAGAERVPRTRRRRTASGVWRWRHSPLCRPTDLAEAWVALVALVLIAVVAPATGLVTGLRANSALQQEVVQQQRERHETTGVVLRPVREVRHSGDAEVGAGYAGPVTVQASWTAYDGSKHSGPASTIRRSAQPGDTFPLWTDDRGRIVNRPVDASTAVAQAALTGFGTFAVLCGLAHCVRLLVVRRLMHRRYERLDRAWSKVGPEWGRTGTGG</sequence>
<comment type="caution">
    <text evidence="3">The sequence shown here is derived from an EMBL/GenBank/DDBJ whole genome shotgun (WGS) entry which is preliminary data.</text>
</comment>
<feature type="transmembrane region" description="Helical" evidence="2">
    <location>
        <begin position="171"/>
        <end position="193"/>
    </location>
</feature>
<organism evidence="3 4">
    <name type="scientific">Streptomyces finlayi</name>
    <dbReference type="NCBI Taxonomy" id="67296"/>
    <lineage>
        <taxon>Bacteria</taxon>
        <taxon>Bacillati</taxon>
        <taxon>Actinomycetota</taxon>
        <taxon>Actinomycetes</taxon>
        <taxon>Kitasatosporales</taxon>
        <taxon>Streptomycetaceae</taxon>
        <taxon>Streptomyces</taxon>
    </lineage>
</organism>
<proteinExistence type="predicted"/>